<keyword evidence="2" id="KW-1185">Reference proteome</keyword>
<comment type="caution">
    <text evidence="1">The sequence shown here is derived from an EMBL/GenBank/DDBJ whole genome shotgun (WGS) entry which is preliminary data.</text>
</comment>
<protein>
    <submittedName>
        <fullName evidence="1">23087_t:CDS:1</fullName>
    </submittedName>
</protein>
<dbReference type="EMBL" id="CAJVQB010000007">
    <property type="protein sequence ID" value="CAG8457242.1"/>
    <property type="molecule type" value="Genomic_DNA"/>
</dbReference>
<reference evidence="1 2" key="1">
    <citation type="submission" date="2021-06" db="EMBL/GenBank/DDBJ databases">
        <authorList>
            <person name="Kallberg Y."/>
            <person name="Tangrot J."/>
            <person name="Rosling A."/>
        </authorList>
    </citation>
    <scope>NUCLEOTIDE SEQUENCE [LARGE SCALE GENOMIC DNA]</scope>
    <source>
        <strain evidence="1 2">120-4 pot B 10/14</strain>
    </source>
</reference>
<evidence type="ECO:0000313" key="1">
    <source>
        <dbReference type="EMBL" id="CAG8457242.1"/>
    </source>
</evidence>
<dbReference type="SUPFAM" id="SSF52047">
    <property type="entry name" value="RNI-like"/>
    <property type="match status" value="1"/>
</dbReference>
<dbReference type="Proteomes" id="UP000789901">
    <property type="component" value="Unassembled WGS sequence"/>
</dbReference>
<dbReference type="InterPro" id="IPR032675">
    <property type="entry name" value="LRR_dom_sf"/>
</dbReference>
<name>A0ABM8VVI3_GIGMA</name>
<organism evidence="1 2">
    <name type="scientific">Gigaspora margarita</name>
    <dbReference type="NCBI Taxonomy" id="4874"/>
    <lineage>
        <taxon>Eukaryota</taxon>
        <taxon>Fungi</taxon>
        <taxon>Fungi incertae sedis</taxon>
        <taxon>Mucoromycota</taxon>
        <taxon>Glomeromycotina</taxon>
        <taxon>Glomeromycetes</taxon>
        <taxon>Diversisporales</taxon>
        <taxon>Gigasporaceae</taxon>
        <taxon>Gigaspora</taxon>
    </lineage>
</organism>
<sequence>MSVNKLGVKCFANLPGGWFPKSTISSLNFSFSIFPYTTECSSIRQIINKVSQELKRLHIIKLLKEYCLLNSYELAPIKSSSRPFIMSSSGFHTLYKLSLFSIIFTKNSLKNLASLSNLEFLKIEYSSLGEEGKKIIGNFSLPKLQNLELNENSLAINKFLIRIEFETLETLDIIFTNSQIENGELNEDFLLQLIAVFPTLLC</sequence>
<proteinExistence type="predicted"/>
<accession>A0ABM8VVI3</accession>
<gene>
    <name evidence="1" type="ORF">GMARGA_LOCUS120</name>
</gene>
<dbReference type="Gene3D" id="3.80.10.10">
    <property type="entry name" value="Ribonuclease Inhibitor"/>
    <property type="match status" value="1"/>
</dbReference>
<evidence type="ECO:0000313" key="2">
    <source>
        <dbReference type="Proteomes" id="UP000789901"/>
    </source>
</evidence>